<evidence type="ECO:0000313" key="8">
    <source>
        <dbReference type="EMBL" id="PGH20403.1"/>
    </source>
</evidence>
<feature type="transmembrane region" description="Helical" evidence="7">
    <location>
        <begin position="47"/>
        <end position="68"/>
    </location>
</feature>
<evidence type="ECO:0000256" key="5">
    <source>
        <dbReference type="ARBA" id="ARBA00023136"/>
    </source>
</evidence>
<name>A0A2B7YHA7_POLH7</name>
<feature type="transmembrane region" description="Helical" evidence="7">
    <location>
        <begin position="14"/>
        <end position="35"/>
    </location>
</feature>
<comment type="caution">
    <text evidence="8">The sequence shown here is derived from an EMBL/GenBank/DDBJ whole genome shotgun (WGS) entry which is preliminary data.</text>
</comment>
<feature type="compositionally biased region" description="Acidic residues" evidence="6">
    <location>
        <begin position="620"/>
        <end position="630"/>
    </location>
</feature>
<feature type="transmembrane region" description="Helical" evidence="7">
    <location>
        <begin position="137"/>
        <end position="154"/>
    </location>
</feature>
<evidence type="ECO:0000313" key="9">
    <source>
        <dbReference type="Proteomes" id="UP000224634"/>
    </source>
</evidence>
<dbReference type="EMBL" id="PDNA01000040">
    <property type="protein sequence ID" value="PGH20403.1"/>
    <property type="molecule type" value="Genomic_DNA"/>
</dbReference>
<evidence type="ECO:0000256" key="3">
    <source>
        <dbReference type="ARBA" id="ARBA00022692"/>
    </source>
</evidence>
<proteinExistence type="inferred from homology"/>
<feature type="transmembrane region" description="Helical" evidence="7">
    <location>
        <begin position="503"/>
        <end position="521"/>
    </location>
</feature>
<dbReference type="OrthoDB" id="203099at2759"/>
<comment type="similarity">
    <text evidence="2">Belongs to the LIMR family.</text>
</comment>
<evidence type="ECO:0000256" key="7">
    <source>
        <dbReference type="SAM" id="Phobius"/>
    </source>
</evidence>
<sequence>MAASSVHTTGDHPVGSGIFTVFALSTIFSLILLLLRRYLPLRTTPAYLFTPVFLALALPASVILLVPIDLTSSSRKDESGAGIWLPDRAMLVAWRIAYWLTFVLTWVILPLLGEYIDSGYRTPKARLLYSLRSNGRYQLIVLSCGVAGLIYIIVQNGLDFTSLKGLVMALAYFWGLALAIYVMGHGLVAIPRKLIRNANIGGRLRRIYTRAPQVHDRLTDAFTNLEKLESEVSQLQKKKVGLPMDLHEWIDSLAYMTSIPESRTLDPAGNQSRPTVPSVITERYLADLTRRLVRARHQNARFADTWKRLVQEASDVQAIQDSSASKRLEFGPTHKSAIVLVPLSSMLTPYTRYHLHVHILPATRLVFAAIFSLASVCIIWSEIIKSFAPRLSIISLTVVHTAKDGGNVGFWGQVVASAWILYMCSAALTGINDAKIWGNRALVPRNTYGESACWYAGQIAKLTIPLSYNFLTFLPRDMQYDTTFYKFLGRLINLTPLGKGFDYFFPIFVLIPVCATLFNLYGKAQNLVGLSLLEEDDDDIGENPSGYGTGGWREGRGLIERELNGPGSLGLSSTFGAGRISPQGRPSSARSDPVIWVPPGRSGVSRPERPQRNNAPVPLSEEEGEEEEENPFQSFVHRVKNTFDTANKPRWLRLDESSVRRPRWMGGDGGEDGPEESDGGAGSSSGLGRWFGGRPAQGKIRL</sequence>
<feature type="compositionally biased region" description="Gly residues" evidence="6">
    <location>
        <begin position="679"/>
        <end position="691"/>
    </location>
</feature>
<feature type="compositionally biased region" description="Acidic residues" evidence="6">
    <location>
        <begin position="669"/>
        <end position="678"/>
    </location>
</feature>
<dbReference type="InterPro" id="IPR051584">
    <property type="entry name" value="GPCR-associated_LMBR1"/>
</dbReference>
<dbReference type="PANTHER" id="PTHR21355">
    <property type="entry name" value="G-PROTEIN COUPLED RECEPTOR-ASSOCIATED PROTEIN LMBRD2"/>
    <property type="match status" value="1"/>
</dbReference>
<feature type="transmembrane region" description="Helical" evidence="7">
    <location>
        <begin position="408"/>
        <end position="431"/>
    </location>
</feature>
<keyword evidence="3 7" id="KW-0812">Transmembrane</keyword>
<comment type="subcellular location">
    <subcellularLocation>
        <location evidence="1">Membrane</location>
        <topology evidence="1">Multi-pass membrane protein</topology>
    </subcellularLocation>
</comment>
<dbReference type="STRING" id="1447883.A0A2B7YHA7"/>
<feature type="region of interest" description="Disordered" evidence="6">
    <location>
        <begin position="567"/>
        <end position="702"/>
    </location>
</feature>
<keyword evidence="9" id="KW-1185">Reference proteome</keyword>
<keyword evidence="5 7" id="KW-0472">Membrane</keyword>
<dbReference type="PANTHER" id="PTHR21355:SF0">
    <property type="entry name" value="G-PROTEIN COUPLED RECEPTOR-ASSOCIATED PROTEIN LMBRD2"/>
    <property type="match status" value="1"/>
</dbReference>
<feature type="transmembrane region" description="Helical" evidence="7">
    <location>
        <begin position="166"/>
        <end position="190"/>
    </location>
</feature>
<feature type="transmembrane region" description="Helical" evidence="7">
    <location>
        <begin position="452"/>
        <end position="471"/>
    </location>
</feature>
<feature type="transmembrane region" description="Helical" evidence="7">
    <location>
        <begin position="96"/>
        <end position="116"/>
    </location>
</feature>
<evidence type="ECO:0000256" key="1">
    <source>
        <dbReference type="ARBA" id="ARBA00004141"/>
    </source>
</evidence>
<reference evidence="8 9" key="1">
    <citation type="submission" date="2017-10" db="EMBL/GenBank/DDBJ databases">
        <title>Comparative genomics in systemic dimorphic fungi from Ajellomycetaceae.</title>
        <authorList>
            <person name="Munoz J.F."/>
            <person name="Mcewen J.G."/>
            <person name="Clay O.K."/>
            <person name="Cuomo C.A."/>
        </authorList>
    </citation>
    <scope>NUCLEOTIDE SEQUENCE [LARGE SCALE GENOMIC DNA]</scope>
    <source>
        <strain evidence="8 9">UAMH7299</strain>
    </source>
</reference>
<keyword evidence="4 7" id="KW-1133">Transmembrane helix</keyword>
<evidence type="ECO:0000256" key="4">
    <source>
        <dbReference type="ARBA" id="ARBA00022989"/>
    </source>
</evidence>
<organism evidence="8 9">
    <name type="scientific">Polytolypa hystricis (strain UAMH7299)</name>
    <dbReference type="NCBI Taxonomy" id="1447883"/>
    <lineage>
        <taxon>Eukaryota</taxon>
        <taxon>Fungi</taxon>
        <taxon>Dikarya</taxon>
        <taxon>Ascomycota</taxon>
        <taxon>Pezizomycotina</taxon>
        <taxon>Eurotiomycetes</taxon>
        <taxon>Eurotiomycetidae</taxon>
        <taxon>Onygenales</taxon>
        <taxon>Onygenales incertae sedis</taxon>
        <taxon>Polytolypa</taxon>
    </lineage>
</organism>
<dbReference type="Proteomes" id="UP000224634">
    <property type="component" value="Unassembled WGS sequence"/>
</dbReference>
<evidence type="ECO:0000256" key="6">
    <source>
        <dbReference type="SAM" id="MobiDB-lite"/>
    </source>
</evidence>
<evidence type="ECO:0000256" key="2">
    <source>
        <dbReference type="ARBA" id="ARBA00010487"/>
    </source>
</evidence>
<dbReference type="AlphaFoldDB" id="A0A2B7YHA7"/>
<feature type="transmembrane region" description="Helical" evidence="7">
    <location>
        <begin position="365"/>
        <end position="388"/>
    </location>
</feature>
<dbReference type="InterPro" id="IPR006876">
    <property type="entry name" value="LMBR1-like_membr_prot"/>
</dbReference>
<gene>
    <name evidence="8" type="ORF">AJ80_03548</name>
</gene>
<accession>A0A2B7YHA7</accession>
<protein>
    <submittedName>
        <fullName evidence="8">Uncharacterized protein</fullName>
    </submittedName>
</protein>
<dbReference type="Pfam" id="PF04791">
    <property type="entry name" value="LMBR1"/>
    <property type="match status" value="1"/>
</dbReference>
<dbReference type="GO" id="GO:0016020">
    <property type="term" value="C:membrane"/>
    <property type="evidence" value="ECO:0007669"/>
    <property type="project" value="UniProtKB-SubCell"/>
</dbReference>